<feature type="compositionally biased region" description="Polar residues" evidence="1">
    <location>
        <begin position="167"/>
        <end position="177"/>
    </location>
</feature>
<proteinExistence type="predicted"/>
<gene>
    <name evidence="3" type="primary">LOC101379915</name>
</gene>
<protein>
    <submittedName>
        <fullName evidence="3">Uncharacterized protein LOC101379915</fullName>
    </submittedName>
</protein>
<accession>A0A9B0GQ65</accession>
<evidence type="ECO:0000256" key="1">
    <source>
        <dbReference type="SAM" id="MobiDB-lite"/>
    </source>
</evidence>
<evidence type="ECO:0000313" key="3">
    <source>
        <dbReference type="RefSeq" id="XP_004404223.1"/>
    </source>
</evidence>
<reference evidence="3" key="1">
    <citation type="submission" date="2025-08" db="UniProtKB">
        <authorList>
            <consortium name="RefSeq"/>
        </authorList>
    </citation>
    <scope>IDENTIFICATION</scope>
</reference>
<dbReference type="Proteomes" id="UP000245340">
    <property type="component" value="Unplaced"/>
</dbReference>
<dbReference type="AlphaFoldDB" id="A0A9B0GQ65"/>
<organism evidence="2 3">
    <name type="scientific">Odobenus rosmarus divergens</name>
    <name type="common">Pacific walrus</name>
    <dbReference type="NCBI Taxonomy" id="9708"/>
    <lineage>
        <taxon>Eukaryota</taxon>
        <taxon>Metazoa</taxon>
        <taxon>Chordata</taxon>
        <taxon>Craniata</taxon>
        <taxon>Vertebrata</taxon>
        <taxon>Euteleostomi</taxon>
        <taxon>Mammalia</taxon>
        <taxon>Eutheria</taxon>
        <taxon>Laurasiatheria</taxon>
        <taxon>Carnivora</taxon>
        <taxon>Caniformia</taxon>
        <taxon>Pinnipedia</taxon>
        <taxon>Odobenidae</taxon>
        <taxon>Odobenus</taxon>
    </lineage>
</organism>
<keyword evidence="2" id="KW-1185">Reference proteome</keyword>
<sequence>MLEKHIFVVRSNPKTKISYARQLHEFKLGHVDVLEKNEISESLSEEGRVLRIRVYLAPDGRPQEDCSASLSFALSVGLNGVKSARELDETTPCRSLKEHGTKSRHPTEVGLQLVVGVTPCSLVALVSEAPAGPLQQLCLSWGSKPLPAQRGLPGGHREDSRAPDSPASGSSTAHQPQ</sequence>
<feature type="region of interest" description="Disordered" evidence="1">
    <location>
        <begin position="145"/>
        <end position="177"/>
    </location>
</feature>
<dbReference type="RefSeq" id="XP_004404223.1">
    <property type="nucleotide sequence ID" value="XM_004404166.1"/>
</dbReference>
<name>A0A9B0GQ65_ODORO</name>
<evidence type="ECO:0000313" key="2">
    <source>
        <dbReference type="Proteomes" id="UP000245340"/>
    </source>
</evidence>